<dbReference type="InterPro" id="IPR000674">
    <property type="entry name" value="Ald_Oxase/Xan_DH_a/b"/>
</dbReference>
<evidence type="ECO:0000313" key="2">
    <source>
        <dbReference type="EMBL" id="MBE9145722.1"/>
    </source>
</evidence>
<dbReference type="Gene3D" id="3.30.365.10">
    <property type="entry name" value="Aldehyde oxidase/xanthine dehydrogenase, molybdopterin binding domain"/>
    <property type="match status" value="4"/>
</dbReference>
<gene>
    <name evidence="2" type="primary">xdhB</name>
    <name evidence="2" type="ORF">IQ236_21260</name>
</gene>
<evidence type="ECO:0000313" key="3">
    <source>
        <dbReference type="Proteomes" id="UP000640725"/>
    </source>
</evidence>
<dbReference type="InterPro" id="IPR037165">
    <property type="entry name" value="AldOxase/xan_DH_Mopterin-bd_sf"/>
</dbReference>
<dbReference type="PANTHER" id="PTHR45444">
    <property type="entry name" value="XANTHINE DEHYDROGENASE"/>
    <property type="match status" value="1"/>
</dbReference>
<dbReference type="PANTHER" id="PTHR45444:SF3">
    <property type="entry name" value="XANTHINE DEHYDROGENASE"/>
    <property type="match status" value="1"/>
</dbReference>
<dbReference type="InterPro" id="IPR046867">
    <property type="entry name" value="AldOxase/xan_DH_MoCoBD2"/>
</dbReference>
<dbReference type="NCBIfam" id="TIGR02965">
    <property type="entry name" value="xanthine_xdhB"/>
    <property type="match status" value="1"/>
</dbReference>
<feature type="domain" description="Aldehyde oxidase/xanthine dehydrogenase a/b hammerhead" evidence="1">
    <location>
        <begin position="18"/>
        <end position="125"/>
    </location>
</feature>
<dbReference type="Proteomes" id="UP000640725">
    <property type="component" value="Unassembled WGS sequence"/>
</dbReference>
<sequence>MKENSKSKPHESAIGHVSGKAIYTDDQRLPSGMLYLWPVLSPYTKAKLLKIDTANLNNMPGFITLLTAEDIPGINNTGTIKHDEVLLPQDEINYWGQPVVWVVAETEIAAQKIAETIKIDYEVLTPILTIEDAIQNHSFHGDKNIMRRGNPIKALQESDFILTGNIKIQGQDHFYLETQVAWVIPNLEDGYQVYSSTQHPSETQAIISEVLGIPRNQIVVTCLRMGGGFGGKETQANPTAAIAALAAKKTGCPARVRLKRDQDMMTTGKRHPFLAQYQVGFNKKGELLALDIDLYSDGGWSVDLSFPILQRAMFHIDNCYYIPNLEVRGQVVKTNKVSNTAFRGFGGPQGMAIIEEIIDKIGRKLSLPPETIRERNFYHGDGETNTTHYGQEIFDNRILRVWEEVKQKSNFEQRKLDVEQFNQNHNYQKRGLAITPVKFGISFTKTEYNQAGALILIYQDGSIQLNHGGTEMGQGLQTKMLQVASQALGVNIKRFRIMPTSTDKVPNTSATAASSGSDLNGQAVKNACEILKQRLAEVAAKVLNLDEPQELIFEEDWIYCQSYPSYKIAFDEVIKQAYNQRVSLSTTGYYRTPNIDYDPKLGKGRPFYYYAYGAAVSEVEIDGFTGTFKLRQVDIVQDVGESLNPLIDIGQIEGGFVQGMGWLTMEELVWDEQGKLKTFAPSTYKIPTIKEIPKNFNVHLLKRAAQHGVIYGSKAVGEPPFMLAISVREAIRDAIAAFGNRDFILLASPATPEAILNAIEQVQLKLVNTLEH</sequence>
<accession>A0ABR9UGY0</accession>
<dbReference type="InterPro" id="IPR008274">
    <property type="entry name" value="AldOxase/xan_DH_MoCoBD1"/>
</dbReference>
<comment type="caution">
    <text evidence="2">The sequence shown here is derived from an EMBL/GenBank/DDBJ whole genome shotgun (WGS) entry which is preliminary data.</text>
</comment>
<keyword evidence="2" id="KW-0560">Oxidoreductase</keyword>
<dbReference type="EC" id="1.17.1.4" evidence="2"/>
<name>A0ABR9UGY0_9CYAN</name>
<protein>
    <submittedName>
        <fullName evidence="2">Xanthine dehydrogenase molybdopterin binding subunit</fullName>
        <ecNumber evidence="2">1.17.1.4</ecNumber>
    </submittedName>
</protein>
<dbReference type="Pfam" id="PF20256">
    <property type="entry name" value="MoCoBD_2"/>
    <property type="match status" value="1"/>
</dbReference>
<dbReference type="Gene3D" id="3.90.1170.50">
    <property type="entry name" value="Aldehyde oxidase/xanthine dehydrogenase, a/b hammerhead"/>
    <property type="match status" value="1"/>
</dbReference>
<dbReference type="SMART" id="SM01008">
    <property type="entry name" value="Ald_Xan_dh_C"/>
    <property type="match status" value="1"/>
</dbReference>
<dbReference type="Pfam" id="PF01315">
    <property type="entry name" value="Ald_Xan_dh_C"/>
    <property type="match status" value="1"/>
</dbReference>
<reference evidence="2 3" key="1">
    <citation type="submission" date="2020-10" db="EMBL/GenBank/DDBJ databases">
        <authorList>
            <person name="Castelo-Branco R."/>
            <person name="Eusebio N."/>
            <person name="Adriana R."/>
            <person name="Vieira A."/>
            <person name="Brugerolle De Fraissinette N."/>
            <person name="Rezende De Castro R."/>
            <person name="Schneider M.P."/>
            <person name="Vasconcelos V."/>
            <person name="Leao P.N."/>
        </authorList>
    </citation>
    <scope>NUCLEOTIDE SEQUENCE [LARGE SCALE GENOMIC DNA]</scope>
    <source>
        <strain evidence="2 3">LEGE 06226</strain>
    </source>
</reference>
<dbReference type="InterPro" id="IPR016208">
    <property type="entry name" value="Ald_Oxase/xanthine_DH-like"/>
</dbReference>
<dbReference type="InterPro" id="IPR014309">
    <property type="entry name" value="Xanthine_DH_Mopterin-bd_su"/>
</dbReference>
<dbReference type="InterPro" id="IPR036856">
    <property type="entry name" value="Ald_Oxase/Xan_DH_a/b_sf"/>
</dbReference>
<dbReference type="Pfam" id="PF02738">
    <property type="entry name" value="MoCoBD_1"/>
    <property type="match status" value="1"/>
</dbReference>
<proteinExistence type="predicted"/>
<dbReference type="GO" id="GO:0004854">
    <property type="term" value="F:xanthine dehydrogenase activity"/>
    <property type="evidence" value="ECO:0007669"/>
    <property type="project" value="UniProtKB-EC"/>
</dbReference>
<evidence type="ECO:0000259" key="1">
    <source>
        <dbReference type="SMART" id="SM01008"/>
    </source>
</evidence>
<keyword evidence="3" id="KW-1185">Reference proteome</keyword>
<organism evidence="2 3">
    <name type="scientific">Planktothrix mougeotii LEGE 06226</name>
    <dbReference type="NCBI Taxonomy" id="1828728"/>
    <lineage>
        <taxon>Bacteria</taxon>
        <taxon>Bacillati</taxon>
        <taxon>Cyanobacteriota</taxon>
        <taxon>Cyanophyceae</taxon>
        <taxon>Oscillatoriophycideae</taxon>
        <taxon>Oscillatoriales</taxon>
        <taxon>Microcoleaceae</taxon>
        <taxon>Planktothrix</taxon>
    </lineage>
</organism>
<dbReference type="RefSeq" id="WP_193871128.1">
    <property type="nucleotide sequence ID" value="NZ_JADEWU010000066.1"/>
</dbReference>
<dbReference type="SUPFAM" id="SSF54665">
    <property type="entry name" value="CO dehydrogenase molybdoprotein N-domain-like"/>
    <property type="match status" value="1"/>
</dbReference>
<dbReference type="EMBL" id="JADEWU010000066">
    <property type="protein sequence ID" value="MBE9145722.1"/>
    <property type="molecule type" value="Genomic_DNA"/>
</dbReference>
<dbReference type="SUPFAM" id="SSF56003">
    <property type="entry name" value="Molybdenum cofactor-binding domain"/>
    <property type="match status" value="1"/>
</dbReference>